<name>A0A9K3GIJ9_9EUKA</name>
<feature type="region of interest" description="Disordered" evidence="1">
    <location>
        <begin position="107"/>
        <end position="137"/>
    </location>
</feature>
<accession>A0A9K3GIJ9</accession>
<protein>
    <submittedName>
        <fullName evidence="2">Uncharacterized protein</fullName>
    </submittedName>
</protein>
<dbReference type="AlphaFoldDB" id="A0A9K3GIJ9"/>
<evidence type="ECO:0000313" key="3">
    <source>
        <dbReference type="Proteomes" id="UP000265618"/>
    </source>
</evidence>
<dbReference type="EMBL" id="BDIP01001290">
    <property type="protein sequence ID" value="GIQ84057.1"/>
    <property type="molecule type" value="Genomic_DNA"/>
</dbReference>
<evidence type="ECO:0000313" key="2">
    <source>
        <dbReference type="EMBL" id="GIQ84057.1"/>
    </source>
</evidence>
<dbReference type="Proteomes" id="UP000265618">
    <property type="component" value="Unassembled WGS sequence"/>
</dbReference>
<feature type="region of interest" description="Disordered" evidence="1">
    <location>
        <begin position="71"/>
        <end position="93"/>
    </location>
</feature>
<proteinExistence type="predicted"/>
<feature type="non-terminal residue" evidence="2">
    <location>
        <position position="1"/>
    </location>
</feature>
<evidence type="ECO:0000256" key="1">
    <source>
        <dbReference type="SAM" id="MobiDB-lite"/>
    </source>
</evidence>
<reference evidence="2 3" key="1">
    <citation type="journal article" date="2018" name="PLoS ONE">
        <title>The draft genome of Kipferlia bialata reveals reductive genome evolution in fornicate parasites.</title>
        <authorList>
            <person name="Tanifuji G."/>
            <person name="Takabayashi S."/>
            <person name="Kume K."/>
            <person name="Takagi M."/>
            <person name="Nakayama T."/>
            <person name="Kamikawa R."/>
            <person name="Inagaki Y."/>
            <person name="Hashimoto T."/>
        </authorList>
    </citation>
    <scope>NUCLEOTIDE SEQUENCE [LARGE SCALE GENOMIC DNA]</scope>
    <source>
        <strain evidence="2">NY0173</strain>
    </source>
</reference>
<gene>
    <name evidence="2" type="ORF">KIPB_005487</name>
</gene>
<feature type="region of interest" description="Disordered" evidence="1">
    <location>
        <begin position="1"/>
        <end position="23"/>
    </location>
</feature>
<feature type="compositionally biased region" description="Basic and acidic residues" evidence="1">
    <location>
        <begin position="107"/>
        <end position="127"/>
    </location>
</feature>
<sequence length="235" mass="26194">SASESESALSVDDDKAEQTRTSRVRQCQLESGMGSFDTWRETMRAGHVRGFEMGTGLPVARMLRLAERSRESRRQRRLMGYPRPGDTEMQVERETEADAVVKVEGEREGAAAVKVETEEREAEREAESESEEESAPAESLPLMSLYAAALAASAAVDMVPVLDRYVYSSKMGAQWKALWGMDISAEIVEVDKRSYDAVFKWMTGLGKDFKHYGYAFSGKTRKVTARRSKAKGTAQ</sequence>
<comment type="caution">
    <text evidence="2">The sequence shown here is derived from an EMBL/GenBank/DDBJ whole genome shotgun (WGS) entry which is preliminary data.</text>
</comment>
<keyword evidence="3" id="KW-1185">Reference proteome</keyword>
<organism evidence="2 3">
    <name type="scientific">Kipferlia bialata</name>
    <dbReference type="NCBI Taxonomy" id="797122"/>
    <lineage>
        <taxon>Eukaryota</taxon>
        <taxon>Metamonada</taxon>
        <taxon>Carpediemonas-like organisms</taxon>
        <taxon>Kipferlia</taxon>
    </lineage>
</organism>